<dbReference type="Pfam" id="PF01464">
    <property type="entry name" value="SLT"/>
    <property type="match status" value="1"/>
</dbReference>
<accession>A0ABV8R3W7</accession>
<dbReference type="RefSeq" id="WP_230068039.1">
    <property type="nucleotide sequence ID" value="NZ_BAABLL010000006.1"/>
</dbReference>
<feature type="chain" id="PRO_5045849152" evidence="1">
    <location>
        <begin position="37"/>
        <end position="459"/>
    </location>
</feature>
<sequence>MTSPTTSRTGSATSKQLAAVATAAIPVIMLSSLAMAQPAAATAPTGPKVLPTAVTHGGLATALTRAPAVAGISTSVVAGTLPAGIIPQAPASPANYTVVDGDTVSGICAALGLSTVEVLALNKLSAETVIHPGQILALGPNAAAPAAAPAQTPHEGASDYIVVGGDTISSIAAHHGLSTADLLATNGMNAISNTIYPGQKIKLSAQASASSQAPTSVAPTPVASQATPASTGSYVISAGDTLSSIAAHHGVSAGALAAANGIADNGTIYAGKSLSIPGVTSAASSVEPIGTSALTADQAVPSTFLHYTYPQAVVADANKNKAALLAAPAPSTAQMKELVVRTAASMGVDPALALAFAQQESGFRHQVVSPANAIGTMQVIPDAGEWAAGLVGHPLNLLDPQDNVTAGVAIIRALLRDAPTEDEGIAGYYQGQYSVSLYGMYPDTVNYVAGVKAKRDLFR</sequence>
<dbReference type="SMART" id="SM00257">
    <property type="entry name" value="LysM"/>
    <property type="match status" value="3"/>
</dbReference>
<feature type="domain" description="LysM" evidence="2">
    <location>
        <begin position="94"/>
        <end position="138"/>
    </location>
</feature>
<feature type="signal peptide" evidence="1">
    <location>
        <begin position="1"/>
        <end position="36"/>
    </location>
</feature>
<reference evidence="4" key="1">
    <citation type="journal article" date="2019" name="Int. J. Syst. Evol. Microbiol.">
        <title>The Global Catalogue of Microorganisms (GCM) 10K type strain sequencing project: providing services to taxonomists for standard genome sequencing and annotation.</title>
        <authorList>
            <consortium name="The Broad Institute Genomics Platform"/>
            <consortium name="The Broad Institute Genome Sequencing Center for Infectious Disease"/>
            <person name="Wu L."/>
            <person name="Ma J."/>
        </authorList>
    </citation>
    <scope>NUCLEOTIDE SEQUENCE [LARGE SCALE GENOMIC DNA]</scope>
    <source>
        <strain evidence="4">CGMCC 1.10698</strain>
    </source>
</reference>
<dbReference type="Gene3D" id="1.10.530.10">
    <property type="match status" value="1"/>
</dbReference>
<comment type="caution">
    <text evidence="3">The sequence shown here is derived from an EMBL/GenBank/DDBJ whole genome shotgun (WGS) entry which is preliminary data.</text>
</comment>
<dbReference type="SUPFAM" id="SSF53955">
    <property type="entry name" value="Lysozyme-like"/>
    <property type="match status" value="1"/>
</dbReference>
<evidence type="ECO:0000256" key="1">
    <source>
        <dbReference type="SAM" id="SignalP"/>
    </source>
</evidence>
<proteinExistence type="predicted"/>
<dbReference type="PANTHER" id="PTHR33734:SF22">
    <property type="entry name" value="MEMBRANE-BOUND LYTIC MUREIN TRANSGLYCOSYLASE D"/>
    <property type="match status" value="1"/>
</dbReference>
<dbReference type="Pfam" id="PF01476">
    <property type="entry name" value="LysM"/>
    <property type="match status" value="3"/>
</dbReference>
<dbReference type="PANTHER" id="PTHR33734">
    <property type="entry name" value="LYSM DOMAIN-CONTAINING GPI-ANCHORED PROTEIN 2"/>
    <property type="match status" value="1"/>
</dbReference>
<dbReference type="InterPro" id="IPR008258">
    <property type="entry name" value="Transglycosylase_SLT_dom_1"/>
</dbReference>
<evidence type="ECO:0000313" key="3">
    <source>
        <dbReference type="EMBL" id="MFC4266009.1"/>
    </source>
</evidence>
<keyword evidence="1" id="KW-0732">Signal</keyword>
<dbReference type="InterPro" id="IPR036779">
    <property type="entry name" value="LysM_dom_sf"/>
</dbReference>
<organism evidence="3 4">
    <name type="scientific">Arthrobacter cryoconiti</name>
    <dbReference type="NCBI Taxonomy" id="748907"/>
    <lineage>
        <taxon>Bacteria</taxon>
        <taxon>Bacillati</taxon>
        <taxon>Actinomycetota</taxon>
        <taxon>Actinomycetes</taxon>
        <taxon>Micrococcales</taxon>
        <taxon>Micrococcaceae</taxon>
        <taxon>Arthrobacter</taxon>
    </lineage>
</organism>
<keyword evidence="4" id="KW-1185">Reference proteome</keyword>
<dbReference type="Gene3D" id="3.10.350.10">
    <property type="entry name" value="LysM domain"/>
    <property type="match status" value="3"/>
</dbReference>
<gene>
    <name evidence="3" type="ORF">ACFOW9_10395</name>
</gene>
<dbReference type="SUPFAM" id="SSF54106">
    <property type="entry name" value="LysM domain"/>
    <property type="match status" value="3"/>
</dbReference>
<dbReference type="Proteomes" id="UP001595773">
    <property type="component" value="Unassembled WGS sequence"/>
</dbReference>
<dbReference type="PROSITE" id="PS51782">
    <property type="entry name" value="LYSM"/>
    <property type="match status" value="3"/>
</dbReference>
<dbReference type="InterPro" id="IPR018392">
    <property type="entry name" value="LysM"/>
</dbReference>
<feature type="domain" description="LysM" evidence="2">
    <location>
        <begin position="232"/>
        <end position="276"/>
    </location>
</feature>
<name>A0ABV8R3W7_9MICC</name>
<dbReference type="EMBL" id="JBHSCQ010000016">
    <property type="protein sequence ID" value="MFC4266009.1"/>
    <property type="molecule type" value="Genomic_DNA"/>
</dbReference>
<evidence type="ECO:0000259" key="2">
    <source>
        <dbReference type="PROSITE" id="PS51782"/>
    </source>
</evidence>
<dbReference type="InterPro" id="IPR023346">
    <property type="entry name" value="Lysozyme-like_dom_sf"/>
</dbReference>
<evidence type="ECO:0000313" key="4">
    <source>
        <dbReference type="Proteomes" id="UP001595773"/>
    </source>
</evidence>
<protein>
    <submittedName>
        <fullName evidence="3">LysM peptidoglycan-binding domain-containing protein</fullName>
    </submittedName>
</protein>
<feature type="domain" description="LysM" evidence="2">
    <location>
        <begin position="158"/>
        <end position="203"/>
    </location>
</feature>
<dbReference type="CDD" id="cd00118">
    <property type="entry name" value="LysM"/>
    <property type="match status" value="3"/>
</dbReference>